<protein>
    <submittedName>
        <fullName evidence="3">Uncharacterized protein</fullName>
    </submittedName>
</protein>
<accession>A0A388LRD6</accession>
<sequence>MEGEVAAMEGDVVVAAAAAMEGEEEAATVEGEVVGAAAAEEDAPSAAAVEGEMAAVEGEMAAVEEEIAATAEVLDVAMQPDGADDTKGGEVIEERLMQQFITEELDPVVARGLRMSDSEMGTHFDFDMSMGAPPSCGGAASTDWAPSRDEVAGETRTQTPRDRTITESPDITRDIMERERARLMTSSNPRAQVFAQALEERRRRVTGRDGGQGGVVVGEDAMEVMAAEAEEGMEGGPHAVDEAMEGGEGRNGGSGDTRVEGHETQMDPVVLFSGLDPVEARRS</sequence>
<reference evidence="3 4" key="1">
    <citation type="journal article" date="2018" name="Cell">
        <title>The Chara Genome: Secondary Complexity and Implications for Plant Terrestrialization.</title>
        <authorList>
            <person name="Nishiyama T."/>
            <person name="Sakayama H."/>
            <person name="Vries J.D."/>
            <person name="Buschmann H."/>
            <person name="Saint-Marcoux D."/>
            <person name="Ullrich K.K."/>
            <person name="Haas F.B."/>
            <person name="Vanderstraeten L."/>
            <person name="Becker D."/>
            <person name="Lang D."/>
            <person name="Vosolsobe S."/>
            <person name="Rombauts S."/>
            <person name="Wilhelmsson P.K.I."/>
            <person name="Janitza P."/>
            <person name="Kern R."/>
            <person name="Heyl A."/>
            <person name="Rumpler F."/>
            <person name="Villalobos L.I.A.C."/>
            <person name="Clay J.M."/>
            <person name="Skokan R."/>
            <person name="Toyoda A."/>
            <person name="Suzuki Y."/>
            <person name="Kagoshima H."/>
            <person name="Schijlen E."/>
            <person name="Tajeshwar N."/>
            <person name="Catarino B."/>
            <person name="Hetherington A.J."/>
            <person name="Saltykova A."/>
            <person name="Bonnot C."/>
            <person name="Breuninger H."/>
            <person name="Symeonidi A."/>
            <person name="Radhakrishnan G.V."/>
            <person name="Van Nieuwerburgh F."/>
            <person name="Deforce D."/>
            <person name="Chang C."/>
            <person name="Karol K.G."/>
            <person name="Hedrich R."/>
            <person name="Ulvskov P."/>
            <person name="Glockner G."/>
            <person name="Delwiche C.F."/>
            <person name="Petrasek J."/>
            <person name="Van de Peer Y."/>
            <person name="Friml J."/>
            <person name="Beilby M."/>
            <person name="Dolan L."/>
            <person name="Kohara Y."/>
            <person name="Sugano S."/>
            <person name="Fujiyama A."/>
            <person name="Delaux P.-M."/>
            <person name="Quint M."/>
            <person name="TheiBen G."/>
            <person name="Hagemann M."/>
            <person name="Harholt J."/>
            <person name="Dunand C."/>
            <person name="Zachgo S."/>
            <person name="Langdale J."/>
            <person name="Maumus F."/>
            <person name="Straeten D.V.D."/>
            <person name="Gould S.B."/>
            <person name="Rensing S.A."/>
        </authorList>
    </citation>
    <scope>NUCLEOTIDE SEQUENCE [LARGE SCALE GENOMIC DNA]</scope>
    <source>
        <strain evidence="3 4">S276</strain>
    </source>
</reference>
<feature type="region of interest" description="Disordered" evidence="2">
    <location>
        <begin position="135"/>
        <end position="164"/>
    </location>
</feature>
<name>A0A388LRD6_CHABU</name>
<evidence type="ECO:0000256" key="1">
    <source>
        <dbReference type="SAM" id="Coils"/>
    </source>
</evidence>
<dbReference type="Gramene" id="GBG84783">
    <property type="protein sequence ID" value="GBG84783"/>
    <property type="gene ID" value="CBR_g39160"/>
</dbReference>
<dbReference type="AlphaFoldDB" id="A0A388LRD6"/>
<evidence type="ECO:0000313" key="3">
    <source>
        <dbReference type="EMBL" id="GBG84783.1"/>
    </source>
</evidence>
<organism evidence="3 4">
    <name type="scientific">Chara braunii</name>
    <name type="common">Braun's stonewort</name>
    <dbReference type="NCBI Taxonomy" id="69332"/>
    <lineage>
        <taxon>Eukaryota</taxon>
        <taxon>Viridiplantae</taxon>
        <taxon>Streptophyta</taxon>
        <taxon>Charophyceae</taxon>
        <taxon>Charales</taxon>
        <taxon>Characeae</taxon>
        <taxon>Chara</taxon>
    </lineage>
</organism>
<keyword evidence="1" id="KW-0175">Coiled coil</keyword>
<feature type="coiled-coil region" evidence="1">
    <location>
        <begin position="46"/>
        <end position="73"/>
    </location>
</feature>
<evidence type="ECO:0000256" key="2">
    <source>
        <dbReference type="SAM" id="MobiDB-lite"/>
    </source>
</evidence>
<feature type="region of interest" description="Disordered" evidence="2">
    <location>
        <begin position="229"/>
        <end position="283"/>
    </location>
</feature>
<proteinExistence type="predicted"/>
<gene>
    <name evidence="3" type="ORF">CBR_g39160</name>
</gene>
<evidence type="ECO:0000313" key="4">
    <source>
        <dbReference type="Proteomes" id="UP000265515"/>
    </source>
</evidence>
<comment type="caution">
    <text evidence="3">The sequence shown here is derived from an EMBL/GenBank/DDBJ whole genome shotgun (WGS) entry which is preliminary data.</text>
</comment>
<dbReference type="EMBL" id="BFEA01000491">
    <property type="protein sequence ID" value="GBG84783.1"/>
    <property type="molecule type" value="Genomic_DNA"/>
</dbReference>
<dbReference type="Proteomes" id="UP000265515">
    <property type="component" value="Unassembled WGS sequence"/>
</dbReference>
<feature type="compositionally biased region" description="Basic and acidic residues" evidence="2">
    <location>
        <begin position="146"/>
        <end position="164"/>
    </location>
</feature>
<keyword evidence="4" id="KW-1185">Reference proteome</keyword>